<feature type="non-terminal residue" evidence="1">
    <location>
        <position position="1"/>
    </location>
</feature>
<evidence type="ECO:0000313" key="1">
    <source>
        <dbReference type="EMBL" id="GAH32858.1"/>
    </source>
</evidence>
<name>X1GIM1_9ZZZZ</name>
<comment type="caution">
    <text evidence="1">The sequence shown here is derived from an EMBL/GenBank/DDBJ whole genome shotgun (WGS) entry which is preliminary data.</text>
</comment>
<sequence>SILQPKVGEIKIANVIGPDLDPTIGINHPEDGVTTLTLWSELAYHLGSRDGYALVQESEQMKSGTGTGLFERLIGD</sequence>
<accession>X1GIM1</accession>
<dbReference type="AlphaFoldDB" id="X1GIM1"/>
<dbReference type="EMBL" id="BARU01014420">
    <property type="protein sequence ID" value="GAH32858.1"/>
    <property type="molecule type" value="Genomic_DNA"/>
</dbReference>
<protein>
    <submittedName>
        <fullName evidence="1">Uncharacterized protein</fullName>
    </submittedName>
</protein>
<gene>
    <name evidence="1" type="ORF">S03H2_25462</name>
</gene>
<proteinExistence type="predicted"/>
<reference evidence="1" key="1">
    <citation type="journal article" date="2014" name="Front. Microbiol.">
        <title>High frequency of phylogenetically diverse reductive dehalogenase-homologous genes in deep subseafloor sedimentary metagenomes.</title>
        <authorList>
            <person name="Kawai M."/>
            <person name="Futagami T."/>
            <person name="Toyoda A."/>
            <person name="Takaki Y."/>
            <person name="Nishi S."/>
            <person name="Hori S."/>
            <person name="Arai W."/>
            <person name="Tsubouchi T."/>
            <person name="Morono Y."/>
            <person name="Uchiyama I."/>
            <person name="Ito T."/>
            <person name="Fujiyama A."/>
            <person name="Inagaki F."/>
            <person name="Takami H."/>
        </authorList>
    </citation>
    <scope>NUCLEOTIDE SEQUENCE</scope>
    <source>
        <strain evidence="1">Expedition CK06-06</strain>
    </source>
</reference>
<organism evidence="1">
    <name type="scientific">marine sediment metagenome</name>
    <dbReference type="NCBI Taxonomy" id="412755"/>
    <lineage>
        <taxon>unclassified sequences</taxon>
        <taxon>metagenomes</taxon>
        <taxon>ecological metagenomes</taxon>
    </lineage>
</organism>